<dbReference type="Gene3D" id="2.40.170.20">
    <property type="entry name" value="TonB-dependent receptor, beta-barrel domain"/>
    <property type="match status" value="1"/>
</dbReference>
<accession>A0ABY0T9X7</accession>
<feature type="domain" description="TonB-dependent receptor-like beta-barrel" evidence="15">
    <location>
        <begin position="259"/>
        <end position="571"/>
    </location>
</feature>
<dbReference type="PROSITE" id="PS52016">
    <property type="entry name" value="TONB_DEPENDENT_REC_3"/>
    <property type="match status" value="1"/>
</dbReference>
<name>A0ABY0T9X7_9PROT</name>
<gene>
    <name evidence="17" type="ORF">SAMN05216402_1109</name>
</gene>
<feature type="signal peptide" evidence="14">
    <location>
        <begin position="1"/>
        <end position="21"/>
    </location>
</feature>
<evidence type="ECO:0000256" key="2">
    <source>
        <dbReference type="ARBA" id="ARBA00009810"/>
    </source>
</evidence>
<feature type="domain" description="TonB-dependent receptor plug" evidence="16">
    <location>
        <begin position="70"/>
        <end position="143"/>
    </location>
</feature>
<evidence type="ECO:0000256" key="5">
    <source>
        <dbReference type="ARBA" id="ARBA00022692"/>
    </source>
</evidence>
<evidence type="ECO:0000259" key="16">
    <source>
        <dbReference type="Pfam" id="PF07715"/>
    </source>
</evidence>
<evidence type="ECO:0000256" key="4">
    <source>
        <dbReference type="ARBA" id="ARBA00022452"/>
    </source>
</evidence>
<evidence type="ECO:0000313" key="17">
    <source>
        <dbReference type="EMBL" id="SDQ50383.1"/>
    </source>
</evidence>
<evidence type="ECO:0000256" key="12">
    <source>
        <dbReference type="PROSITE-ProRule" id="PRU01360"/>
    </source>
</evidence>
<comment type="subcellular location">
    <subcellularLocation>
        <location evidence="1 12">Cell outer membrane</location>
        <topology evidence="1 12">Multi-pass membrane protein</topology>
    </subcellularLocation>
</comment>
<keyword evidence="18" id="KW-1185">Reference proteome</keyword>
<evidence type="ECO:0000256" key="10">
    <source>
        <dbReference type="ARBA" id="ARBA00023170"/>
    </source>
</evidence>
<sequence length="597" mass="64849">MKSGRMLILGLIVNQAGLALANDVPKTILPELTIYGGNRIPMNQELTNLRINTVKLKVEDNDWKTVLQEQVQINELGPGGPVSLFMRGSNSNQTLFMIDGVKMYSATNGAPNFAAIAPGLLSSVDVIQGGTSAAFGSNAVGGVIRGNIDIPKGIMFSGGGGSRFSERAAGSFGVRGDSYYAGVRMVQDIIRQGSATNSNNPFAYNPDNDPRKRIGMVAKAGGWITPDFQVEATALGSQVKTSFDASPTTADMNIQSIAMANLRGIYSLPRDFSVMGTVGASTDNSTVRGAFPAVFNSHSLQASGQLEKKLNIGRIFTGIDYEIQGVNGTTNFTSTSRSNIAGFAGTQLDTGRHVVEGMFRHDDNSQFGDYNTYSVSLARKLGDSWRVGGLTSSSFKAPTFNDLYFPTMFGFGGNPNLKPERGRMHEAFVSYNGAGANYRFGYFMNTIKDAIVINNIFSQVENISEARIDGFEVSGTQPIGKNWTIRTNMTFQDPRNQQLNTILPRRSRMFGTVAMRYATENFMVEGIARGEGARYDDIENLHKLPAMVIVGFSASYKLQQGPTLRVQIDNLLDKKYQPAIGFNGIPRTVWGSITYTF</sequence>
<evidence type="ECO:0000313" key="18">
    <source>
        <dbReference type="Proteomes" id="UP000183471"/>
    </source>
</evidence>
<keyword evidence="9 12" id="KW-0472">Membrane</keyword>
<dbReference type="PANTHER" id="PTHR30069">
    <property type="entry name" value="TONB-DEPENDENT OUTER MEMBRANE RECEPTOR"/>
    <property type="match status" value="1"/>
</dbReference>
<keyword evidence="6 14" id="KW-0732">Signal</keyword>
<keyword evidence="10 17" id="KW-0675">Receptor</keyword>
<comment type="caution">
    <text evidence="17">The sequence shown here is derived from an EMBL/GenBank/DDBJ whole genome shotgun (WGS) entry which is preliminary data.</text>
</comment>
<dbReference type="EMBL" id="FNKY01000001">
    <property type="protein sequence ID" value="SDQ50383.1"/>
    <property type="molecule type" value="Genomic_DNA"/>
</dbReference>
<dbReference type="InterPro" id="IPR036942">
    <property type="entry name" value="Beta-barrel_TonB_sf"/>
</dbReference>
<dbReference type="PANTHER" id="PTHR30069:SF53">
    <property type="entry name" value="COLICIN I RECEPTOR-RELATED"/>
    <property type="match status" value="1"/>
</dbReference>
<protein>
    <submittedName>
        <fullName evidence="17">Outer membrane cobalamin receptor protein</fullName>
    </submittedName>
</protein>
<dbReference type="SUPFAM" id="SSF56935">
    <property type="entry name" value="Porins"/>
    <property type="match status" value="1"/>
</dbReference>
<evidence type="ECO:0000256" key="3">
    <source>
        <dbReference type="ARBA" id="ARBA00022448"/>
    </source>
</evidence>
<keyword evidence="11 12" id="KW-0998">Cell outer membrane</keyword>
<evidence type="ECO:0000256" key="9">
    <source>
        <dbReference type="ARBA" id="ARBA00023136"/>
    </source>
</evidence>
<keyword evidence="4 12" id="KW-1134">Transmembrane beta strand</keyword>
<dbReference type="Pfam" id="PF07715">
    <property type="entry name" value="Plug"/>
    <property type="match status" value="1"/>
</dbReference>
<dbReference type="Gene3D" id="2.170.130.10">
    <property type="entry name" value="TonB-dependent receptor, plug domain"/>
    <property type="match status" value="1"/>
</dbReference>
<keyword evidence="3 12" id="KW-0813">Transport</keyword>
<evidence type="ECO:0000256" key="1">
    <source>
        <dbReference type="ARBA" id="ARBA00004571"/>
    </source>
</evidence>
<keyword evidence="8 13" id="KW-0798">TonB box</keyword>
<reference evidence="17 18" key="1">
    <citation type="submission" date="2016-10" db="EMBL/GenBank/DDBJ databases">
        <authorList>
            <person name="Varghese N."/>
            <person name="Submissions S."/>
        </authorList>
    </citation>
    <scope>NUCLEOTIDE SEQUENCE [LARGE SCALE GENOMIC DNA]</scope>
    <source>
        <strain evidence="17 18">Nl1</strain>
    </source>
</reference>
<keyword evidence="5 12" id="KW-0812">Transmembrane</keyword>
<dbReference type="InterPro" id="IPR037066">
    <property type="entry name" value="Plug_dom_sf"/>
</dbReference>
<evidence type="ECO:0000259" key="15">
    <source>
        <dbReference type="Pfam" id="PF00593"/>
    </source>
</evidence>
<evidence type="ECO:0000256" key="14">
    <source>
        <dbReference type="SAM" id="SignalP"/>
    </source>
</evidence>
<evidence type="ECO:0000256" key="13">
    <source>
        <dbReference type="RuleBase" id="RU003357"/>
    </source>
</evidence>
<dbReference type="InterPro" id="IPR039426">
    <property type="entry name" value="TonB-dep_rcpt-like"/>
</dbReference>
<dbReference type="RefSeq" id="WP_074631297.1">
    <property type="nucleotide sequence ID" value="NZ_FNKY01000001.1"/>
</dbReference>
<evidence type="ECO:0000256" key="7">
    <source>
        <dbReference type="ARBA" id="ARBA00023065"/>
    </source>
</evidence>
<keyword evidence="7" id="KW-0406">Ion transport</keyword>
<dbReference type="Proteomes" id="UP000183471">
    <property type="component" value="Unassembled WGS sequence"/>
</dbReference>
<evidence type="ECO:0000256" key="11">
    <source>
        <dbReference type="ARBA" id="ARBA00023237"/>
    </source>
</evidence>
<dbReference type="InterPro" id="IPR012910">
    <property type="entry name" value="Plug_dom"/>
</dbReference>
<dbReference type="InterPro" id="IPR000531">
    <property type="entry name" value="Beta-barrel_TonB"/>
</dbReference>
<evidence type="ECO:0000256" key="6">
    <source>
        <dbReference type="ARBA" id="ARBA00022729"/>
    </source>
</evidence>
<feature type="chain" id="PRO_5047035536" evidence="14">
    <location>
        <begin position="22"/>
        <end position="597"/>
    </location>
</feature>
<proteinExistence type="inferred from homology"/>
<evidence type="ECO:0000256" key="8">
    <source>
        <dbReference type="ARBA" id="ARBA00023077"/>
    </source>
</evidence>
<dbReference type="Pfam" id="PF00593">
    <property type="entry name" value="TonB_dep_Rec_b-barrel"/>
    <property type="match status" value="1"/>
</dbReference>
<comment type="similarity">
    <text evidence="2 12 13">Belongs to the TonB-dependent receptor family.</text>
</comment>
<organism evidence="17 18">
    <name type="scientific">Nitrosospira multiformis</name>
    <dbReference type="NCBI Taxonomy" id="1231"/>
    <lineage>
        <taxon>Bacteria</taxon>
        <taxon>Pseudomonadati</taxon>
        <taxon>Pseudomonadota</taxon>
        <taxon>Betaproteobacteria</taxon>
        <taxon>Nitrosomonadales</taxon>
        <taxon>Nitrosomonadaceae</taxon>
        <taxon>Nitrosospira</taxon>
    </lineage>
</organism>